<dbReference type="Pfam" id="PF12728">
    <property type="entry name" value="HTH_17"/>
    <property type="match status" value="1"/>
</dbReference>
<dbReference type="RefSeq" id="WP_078684303.1">
    <property type="nucleotide sequence ID" value="NZ_FUYA01000002.1"/>
</dbReference>
<gene>
    <name evidence="2" type="ORF">SAMN02745702_01010</name>
</gene>
<organism evidence="2 3">
    <name type="scientific">Desulfobaculum bizertense DSM 18034</name>
    <dbReference type="NCBI Taxonomy" id="1121442"/>
    <lineage>
        <taxon>Bacteria</taxon>
        <taxon>Pseudomonadati</taxon>
        <taxon>Thermodesulfobacteriota</taxon>
        <taxon>Desulfovibrionia</taxon>
        <taxon>Desulfovibrionales</taxon>
        <taxon>Desulfovibrionaceae</taxon>
        <taxon>Desulfobaculum</taxon>
    </lineage>
</organism>
<dbReference type="OrthoDB" id="123463at2"/>
<dbReference type="EMBL" id="FUYA01000002">
    <property type="protein sequence ID" value="SKA68509.1"/>
    <property type="molecule type" value="Genomic_DNA"/>
</dbReference>
<protein>
    <submittedName>
        <fullName evidence="2">Helix-turn-helix domain-containing protein</fullName>
    </submittedName>
</protein>
<keyword evidence="3" id="KW-1185">Reference proteome</keyword>
<dbReference type="AlphaFoldDB" id="A0A1T4VUB8"/>
<evidence type="ECO:0000313" key="2">
    <source>
        <dbReference type="EMBL" id="SKA68509.1"/>
    </source>
</evidence>
<reference evidence="2 3" key="1">
    <citation type="submission" date="2017-02" db="EMBL/GenBank/DDBJ databases">
        <authorList>
            <person name="Peterson S.W."/>
        </authorList>
    </citation>
    <scope>NUCLEOTIDE SEQUENCE [LARGE SCALE GENOMIC DNA]</scope>
    <source>
        <strain evidence="2 3">DSM 18034</strain>
    </source>
</reference>
<proteinExistence type="predicted"/>
<dbReference type="InterPro" id="IPR041657">
    <property type="entry name" value="HTH_17"/>
</dbReference>
<dbReference type="Proteomes" id="UP000189733">
    <property type="component" value="Unassembled WGS sequence"/>
</dbReference>
<dbReference type="STRING" id="1121442.SAMN02745702_01010"/>
<evidence type="ECO:0000313" key="3">
    <source>
        <dbReference type="Proteomes" id="UP000189733"/>
    </source>
</evidence>
<dbReference type="InterPro" id="IPR009061">
    <property type="entry name" value="DNA-bd_dom_put_sf"/>
</dbReference>
<feature type="domain" description="Helix-turn-helix" evidence="1">
    <location>
        <begin position="28"/>
        <end position="76"/>
    </location>
</feature>
<name>A0A1T4VUB8_9BACT</name>
<dbReference type="SUPFAM" id="SSF46955">
    <property type="entry name" value="Putative DNA-binding domain"/>
    <property type="match status" value="1"/>
</dbReference>
<evidence type="ECO:0000259" key="1">
    <source>
        <dbReference type="Pfam" id="PF12728"/>
    </source>
</evidence>
<accession>A0A1T4VUB8</accession>
<sequence>MRNREIIERAPKDAAHIPVQLVETPKLLLTSREVSELTGISVSTLSIWRTRKEGPRYVKFNRGIFYRPESLRKFFEYCEVRTIDMR</sequence>